<evidence type="ECO:0000259" key="5">
    <source>
        <dbReference type="PROSITE" id="PS50977"/>
    </source>
</evidence>
<feature type="DNA-binding region" description="H-T-H motif" evidence="4">
    <location>
        <begin position="18"/>
        <end position="37"/>
    </location>
</feature>
<sequence length="180" mass="19831">MLDAALALCRRDGYPQVTLKGIADAAGVGRQTIYRWWSAKSEVLLEALRDFAARHVPPEDTGDALTDVETLLRITFATLRETTAPALVGLLAEAQHDPDLSERLQATMIGPRRQALHEVLRRGVDRGQLVPRVSLTLAVDMVFGVMWYRLLHRHAPVDDALVGELVAALVRLLGPDERPG</sequence>
<name>A0AAE3KJG7_9PSEU</name>
<dbReference type="InterPro" id="IPR050109">
    <property type="entry name" value="HTH-type_TetR-like_transc_reg"/>
</dbReference>
<evidence type="ECO:0000256" key="1">
    <source>
        <dbReference type="ARBA" id="ARBA00023015"/>
    </source>
</evidence>
<evidence type="ECO:0000313" key="6">
    <source>
        <dbReference type="EMBL" id="MCP2168394.1"/>
    </source>
</evidence>
<dbReference type="GO" id="GO:0000976">
    <property type="term" value="F:transcription cis-regulatory region binding"/>
    <property type="evidence" value="ECO:0007669"/>
    <property type="project" value="TreeGrafter"/>
</dbReference>
<dbReference type="Pfam" id="PF00440">
    <property type="entry name" value="TetR_N"/>
    <property type="match status" value="1"/>
</dbReference>
<feature type="domain" description="HTH tetR-type" evidence="5">
    <location>
        <begin position="1"/>
        <end position="55"/>
    </location>
</feature>
<dbReference type="PROSITE" id="PS50977">
    <property type="entry name" value="HTH_TETR_2"/>
    <property type="match status" value="1"/>
</dbReference>
<dbReference type="EMBL" id="JAMTCK010000013">
    <property type="protein sequence ID" value="MCP2168394.1"/>
    <property type="molecule type" value="Genomic_DNA"/>
</dbReference>
<proteinExistence type="predicted"/>
<evidence type="ECO:0000256" key="3">
    <source>
        <dbReference type="ARBA" id="ARBA00023163"/>
    </source>
</evidence>
<evidence type="ECO:0000256" key="2">
    <source>
        <dbReference type="ARBA" id="ARBA00023125"/>
    </source>
</evidence>
<dbReference type="SUPFAM" id="SSF48498">
    <property type="entry name" value="Tetracyclin repressor-like, C-terminal domain"/>
    <property type="match status" value="1"/>
</dbReference>
<evidence type="ECO:0000313" key="7">
    <source>
        <dbReference type="Proteomes" id="UP001206128"/>
    </source>
</evidence>
<dbReference type="AlphaFoldDB" id="A0AAE3KJG7"/>
<accession>A0AAE3KJG7</accession>
<protein>
    <submittedName>
        <fullName evidence="6">Transcriptional regulator, TetR family</fullName>
    </submittedName>
</protein>
<dbReference type="Gene3D" id="1.10.10.60">
    <property type="entry name" value="Homeodomain-like"/>
    <property type="match status" value="1"/>
</dbReference>
<dbReference type="PRINTS" id="PR00455">
    <property type="entry name" value="HTHTETR"/>
</dbReference>
<dbReference type="InterPro" id="IPR011075">
    <property type="entry name" value="TetR_C"/>
</dbReference>
<organism evidence="6 7">
    <name type="scientific">Goodfellowiella coeruleoviolacea</name>
    <dbReference type="NCBI Taxonomy" id="334858"/>
    <lineage>
        <taxon>Bacteria</taxon>
        <taxon>Bacillati</taxon>
        <taxon>Actinomycetota</taxon>
        <taxon>Actinomycetes</taxon>
        <taxon>Pseudonocardiales</taxon>
        <taxon>Pseudonocardiaceae</taxon>
        <taxon>Goodfellowiella</taxon>
    </lineage>
</organism>
<dbReference type="GO" id="GO:0003700">
    <property type="term" value="F:DNA-binding transcription factor activity"/>
    <property type="evidence" value="ECO:0007669"/>
    <property type="project" value="TreeGrafter"/>
</dbReference>
<keyword evidence="1" id="KW-0805">Transcription regulation</keyword>
<dbReference type="Gene3D" id="1.10.357.10">
    <property type="entry name" value="Tetracycline Repressor, domain 2"/>
    <property type="match status" value="1"/>
</dbReference>
<keyword evidence="2 4" id="KW-0238">DNA-binding</keyword>
<dbReference type="InterPro" id="IPR036271">
    <property type="entry name" value="Tet_transcr_reg_TetR-rel_C_sf"/>
</dbReference>
<keyword evidence="7" id="KW-1185">Reference proteome</keyword>
<gene>
    <name evidence="6" type="ORF">LX83_005272</name>
</gene>
<dbReference type="Pfam" id="PF16859">
    <property type="entry name" value="TetR_C_11"/>
    <property type="match status" value="1"/>
</dbReference>
<dbReference type="SUPFAM" id="SSF46689">
    <property type="entry name" value="Homeodomain-like"/>
    <property type="match status" value="1"/>
</dbReference>
<dbReference type="Proteomes" id="UP001206128">
    <property type="component" value="Unassembled WGS sequence"/>
</dbReference>
<dbReference type="InterPro" id="IPR001647">
    <property type="entry name" value="HTH_TetR"/>
</dbReference>
<comment type="caution">
    <text evidence="6">The sequence shown here is derived from an EMBL/GenBank/DDBJ whole genome shotgun (WGS) entry which is preliminary data.</text>
</comment>
<keyword evidence="3" id="KW-0804">Transcription</keyword>
<reference evidence="6" key="1">
    <citation type="submission" date="2022-06" db="EMBL/GenBank/DDBJ databases">
        <title>Genomic Encyclopedia of Archaeal and Bacterial Type Strains, Phase II (KMG-II): from individual species to whole genera.</title>
        <authorList>
            <person name="Goeker M."/>
        </authorList>
    </citation>
    <scope>NUCLEOTIDE SEQUENCE</scope>
    <source>
        <strain evidence="6">DSM 43935</strain>
    </source>
</reference>
<evidence type="ECO:0000256" key="4">
    <source>
        <dbReference type="PROSITE-ProRule" id="PRU00335"/>
    </source>
</evidence>
<dbReference type="InterPro" id="IPR009057">
    <property type="entry name" value="Homeodomain-like_sf"/>
</dbReference>
<dbReference type="PANTHER" id="PTHR30055:SF148">
    <property type="entry name" value="TETR-FAMILY TRANSCRIPTIONAL REGULATOR"/>
    <property type="match status" value="1"/>
</dbReference>
<dbReference type="PANTHER" id="PTHR30055">
    <property type="entry name" value="HTH-TYPE TRANSCRIPTIONAL REGULATOR RUTR"/>
    <property type="match status" value="1"/>
</dbReference>